<dbReference type="InterPro" id="IPR030392">
    <property type="entry name" value="S74_ICA"/>
</dbReference>
<organism evidence="3 4">
    <name type="scientific">Thermoflavifilum aggregans</name>
    <dbReference type="NCBI Taxonomy" id="454188"/>
    <lineage>
        <taxon>Bacteria</taxon>
        <taxon>Pseudomonadati</taxon>
        <taxon>Bacteroidota</taxon>
        <taxon>Chitinophagia</taxon>
        <taxon>Chitinophagales</taxon>
        <taxon>Chitinophagaceae</taxon>
        <taxon>Thermoflavifilum</taxon>
    </lineage>
</organism>
<keyword evidence="4" id="KW-1185">Reference proteome</keyword>
<evidence type="ECO:0000313" key="4">
    <source>
        <dbReference type="Proteomes" id="UP000230000"/>
    </source>
</evidence>
<keyword evidence="1" id="KW-0175">Coiled coil</keyword>
<reference evidence="3 4" key="1">
    <citation type="submission" date="2017-11" db="EMBL/GenBank/DDBJ databases">
        <title>Genomic Encyclopedia of Archaeal and Bacterial Type Strains, Phase II (KMG-II): From Individual Species to Whole Genera.</title>
        <authorList>
            <person name="Goeker M."/>
        </authorList>
    </citation>
    <scope>NUCLEOTIDE SEQUENCE [LARGE SCALE GENOMIC DNA]</scope>
    <source>
        <strain evidence="3 4">DSM 27268</strain>
    </source>
</reference>
<dbReference type="EMBL" id="PGFG01000001">
    <property type="protein sequence ID" value="PJJ74511.1"/>
    <property type="molecule type" value="Genomic_DNA"/>
</dbReference>
<protein>
    <submittedName>
        <fullName evidence="3">Endosialidase-like protein</fullName>
    </submittedName>
</protein>
<comment type="caution">
    <text evidence="3">The sequence shown here is derived from an EMBL/GenBank/DDBJ whole genome shotgun (WGS) entry which is preliminary data.</text>
</comment>
<accession>A0A2M9CRP2</accession>
<name>A0A2M9CRP2_9BACT</name>
<feature type="coiled-coil region" evidence="1">
    <location>
        <begin position="646"/>
        <end position="691"/>
    </location>
</feature>
<evidence type="ECO:0000313" key="3">
    <source>
        <dbReference type="EMBL" id="PJJ74511.1"/>
    </source>
</evidence>
<dbReference type="Proteomes" id="UP000230000">
    <property type="component" value="Unassembled WGS sequence"/>
</dbReference>
<dbReference type="Pfam" id="PF13884">
    <property type="entry name" value="Peptidase_S74"/>
    <property type="match status" value="1"/>
</dbReference>
<dbReference type="InterPro" id="IPR036388">
    <property type="entry name" value="WH-like_DNA-bd_sf"/>
</dbReference>
<proteinExistence type="predicted"/>
<dbReference type="PROSITE" id="PS51688">
    <property type="entry name" value="ICA"/>
    <property type="match status" value="1"/>
</dbReference>
<gene>
    <name evidence="3" type="ORF">BXY57_0069</name>
</gene>
<dbReference type="AlphaFoldDB" id="A0A2M9CRP2"/>
<feature type="domain" description="Peptidase S74" evidence="2">
    <location>
        <begin position="572"/>
        <end position="667"/>
    </location>
</feature>
<sequence length="696" mass="74337">MYRYLLIFSGCLLAGFSLRAQQLKLGSNPTVIDKTALLELESSNQGLLLPRISDTNAFHPNPIPNGMLIYYVGASDSCLMIRKDGAWVKIVDFVNLSAHETDPIATAKTVSVKAGNPAISVTGGTQALGNNPSFTLSVPNTSPIWNADSLQSVKISATLPTANQFLNFDGSQWTPVSFDTGYVPNFSQKVRNLFSQGTGISYNATTGQISNTGVTSFSGGSTGLTPASPTTGSITLGGVLSVANGGTGNTSGQAQSVAGSHSTGYGLTGPSFNGSANVTWQADTSSANSLATKNFVRNYYSSGTGISVNNSTGQISNTGVLSVNGNTGAITIDTSYITNFYQKVRSELSAGTGINYNATTGVISSTDWHLTGNSGTTPGTNFLGTTDNQDLVFKTNNTEQMRITAAGNVGIGLNTPPETRLVVKDTLYIRNTSGGGTSKPSMLIFTNTSGNSGNGVFRIGGDGGDIFWQGGAGQCLQMGAYWPMIFMGNIQIPNGYFPNYVPGNTTWNGLNLARIGVAIIAQHNNDVPLVIRGFIGTSQTANLTEWYNNNGTRVAYVDNSGNFYGASFNNTSDKRLKTNLHPLTEVLSKIGEIHSYTFYYKQNIAGRQFPSTKQIGMIAQEVEKYFPELVSTDDQGYKALNYAQFTAVLLEAVKEQQAEIEKLQQENQQLKNELNIRISSLENKLKELLQSEVKNK</sequence>
<evidence type="ECO:0000256" key="1">
    <source>
        <dbReference type="SAM" id="Coils"/>
    </source>
</evidence>
<evidence type="ECO:0000259" key="2">
    <source>
        <dbReference type="PROSITE" id="PS51688"/>
    </source>
</evidence>
<dbReference type="Gene3D" id="1.10.10.10">
    <property type="entry name" value="Winged helix-like DNA-binding domain superfamily/Winged helix DNA-binding domain"/>
    <property type="match status" value="1"/>
</dbReference>